<name>A0A0X3PSQ6_SCHSO</name>
<evidence type="ECO:0000313" key="1">
    <source>
        <dbReference type="EMBL" id="JAP54995.1"/>
    </source>
</evidence>
<sequence length="101" mass="10871">VQRVPAGGAAAAGTGRVVLGMLLLSLCEVKCHTTAFIIYCLMPVGISSLRKACFVECSFRSRTSNRASVPHHKENSWPKRPEGDSCIFVCLFLPCPSCIAT</sequence>
<gene>
    <name evidence="1" type="ORF">TR85813</name>
</gene>
<protein>
    <submittedName>
        <fullName evidence="1">Uncharacterized protein</fullName>
    </submittedName>
</protein>
<reference evidence="1" key="1">
    <citation type="submission" date="2016-01" db="EMBL/GenBank/DDBJ databases">
        <title>Reference transcriptome for the parasite Schistocephalus solidus: insights into the molecular evolution of parasitism.</title>
        <authorList>
            <person name="Hebert F.O."/>
            <person name="Grambauer S."/>
            <person name="Barber I."/>
            <person name="Landry C.R."/>
            <person name="Aubin-Horth N."/>
        </authorList>
    </citation>
    <scope>NUCLEOTIDE SEQUENCE</scope>
</reference>
<organism evidence="1">
    <name type="scientific">Schistocephalus solidus</name>
    <name type="common">Tapeworm</name>
    <dbReference type="NCBI Taxonomy" id="70667"/>
    <lineage>
        <taxon>Eukaryota</taxon>
        <taxon>Metazoa</taxon>
        <taxon>Spiralia</taxon>
        <taxon>Lophotrochozoa</taxon>
        <taxon>Platyhelminthes</taxon>
        <taxon>Cestoda</taxon>
        <taxon>Eucestoda</taxon>
        <taxon>Diphyllobothriidea</taxon>
        <taxon>Diphyllobothriidae</taxon>
        <taxon>Schistocephalus</taxon>
    </lineage>
</organism>
<dbReference type="AlphaFoldDB" id="A0A0X3PSQ6"/>
<accession>A0A0X3PSQ6</accession>
<feature type="non-terminal residue" evidence="1">
    <location>
        <position position="1"/>
    </location>
</feature>
<dbReference type="EMBL" id="GEEE01008230">
    <property type="protein sequence ID" value="JAP54995.1"/>
    <property type="molecule type" value="Transcribed_RNA"/>
</dbReference>
<proteinExistence type="predicted"/>